<dbReference type="EMBL" id="VUJU01012794">
    <property type="protein sequence ID" value="KAF0706761.1"/>
    <property type="molecule type" value="Genomic_DNA"/>
</dbReference>
<gene>
    <name evidence="1" type="ORF">FWK35_00026376</name>
</gene>
<protein>
    <submittedName>
        <fullName evidence="1">Uncharacterized protein</fullName>
    </submittedName>
</protein>
<name>A0A6G0VRN5_APHCR</name>
<sequence length="64" mass="7627">MFEEGDGDFIYFKNYKNTQRIPIVIYADFECILNPKQPDKFIQCVMGFIYKTNLPINKLTLKEE</sequence>
<reference evidence="1 2" key="1">
    <citation type="submission" date="2019-08" db="EMBL/GenBank/DDBJ databases">
        <title>Whole genome of Aphis craccivora.</title>
        <authorList>
            <person name="Voronova N.V."/>
            <person name="Shulinski R.S."/>
            <person name="Bandarenka Y.V."/>
            <person name="Zhorov D.G."/>
            <person name="Warner D."/>
        </authorList>
    </citation>
    <scope>NUCLEOTIDE SEQUENCE [LARGE SCALE GENOMIC DNA]</scope>
    <source>
        <strain evidence="1">180601</strain>
        <tissue evidence="1">Whole Body</tissue>
    </source>
</reference>
<dbReference type="OrthoDB" id="6602337at2759"/>
<comment type="caution">
    <text evidence="1">The sequence shown here is derived from an EMBL/GenBank/DDBJ whole genome shotgun (WGS) entry which is preliminary data.</text>
</comment>
<evidence type="ECO:0000313" key="2">
    <source>
        <dbReference type="Proteomes" id="UP000478052"/>
    </source>
</evidence>
<evidence type="ECO:0000313" key="1">
    <source>
        <dbReference type="EMBL" id="KAF0706761.1"/>
    </source>
</evidence>
<organism evidence="1 2">
    <name type="scientific">Aphis craccivora</name>
    <name type="common">Cowpea aphid</name>
    <dbReference type="NCBI Taxonomy" id="307492"/>
    <lineage>
        <taxon>Eukaryota</taxon>
        <taxon>Metazoa</taxon>
        <taxon>Ecdysozoa</taxon>
        <taxon>Arthropoda</taxon>
        <taxon>Hexapoda</taxon>
        <taxon>Insecta</taxon>
        <taxon>Pterygota</taxon>
        <taxon>Neoptera</taxon>
        <taxon>Paraneoptera</taxon>
        <taxon>Hemiptera</taxon>
        <taxon>Sternorrhyncha</taxon>
        <taxon>Aphidomorpha</taxon>
        <taxon>Aphidoidea</taxon>
        <taxon>Aphididae</taxon>
        <taxon>Aphidini</taxon>
        <taxon>Aphis</taxon>
        <taxon>Aphis</taxon>
    </lineage>
</organism>
<keyword evidence="2" id="KW-1185">Reference proteome</keyword>
<proteinExistence type="predicted"/>
<accession>A0A6G0VRN5</accession>
<dbReference type="AlphaFoldDB" id="A0A6G0VRN5"/>
<dbReference type="Proteomes" id="UP000478052">
    <property type="component" value="Unassembled WGS sequence"/>
</dbReference>